<dbReference type="Pfam" id="PF01494">
    <property type="entry name" value="FAD_binding_3"/>
    <property type="match status" value="1"/>
</dbReference>
<keyword evidence="5" id="KW-1185">Reference proteome</keyword>
<evidence type="ECO:0000313" key="5">
    <source>
        <dbReference type="Proteomes" id="UP001501084"/>
    </source>
</evidence>
<dbReference type="InterPro" id="IPR050631">
    <property type="entry name" value="PheA/TfdB_FAD_monoxygenase"/>
</dbReference>
<dbReference type="PANTHER" id="PTHR43476">
    <property type="entry name" value="3-(3-HYDROXY-PHENYL)PROPIONATE/3-HYDROXYCINNAMIC ACID HYDROXYLASE"/>
    <property type="match status" value="1"/>
</dbReference>
<evidence type="ECO:0000256" key="1">
    <source>
        <dbReference type="ARBA" id="ARBA00023002"/>
    </source>
</evidence>
<dbReference type="Proteomes" id="UP001501084">
    <property type="component" value="Unassembled WGS sequence"/>
</dbReference>
<evidence type="ECO:0000313" key="4">
    <source>
        <dbReference type="EMBL" id="GAA2186340.1"/>
    </source>
</evidence>
<dbReference type="EMBL" id="BAAAOP010000003">
    <property type="protein sequence ID" value="GAA2186340.1"/>
    <property type="molecule type" value="Genomic_DNA"/>
</dbReference>
<organism evidence="4 5">
    <name type="scientific">Leucobacter alluvii</name>
    <dbReference type="NCBI Taxonomy" id="340321"/>
    <lineage>
        <taxon>Bacteria</taxon>
        <taxon>Bacillati</taxon>
        <taxon>Actinomycetota</taxon>
        <taxon>Actinomycetes</taxon>
        <taxon>Micrococcales</taxon>
        <taxon>Microbacteriaceae</taxon>
        <taxon>Leucobacter</taxon>
    </lineage>
</organism>
<dbReference type="SUPFAM" id="SSF51905">
    <property type="entry name" value="FAD/NAD(P)-binding domain"/>
    <property type="match status" value="1"/>
</dbReference>
<feature type="region of interest" description="Disordered" evidence="2">
    <location>
        <begin position="316"/>
        <end position="336"/>
    </location>
</feature>
<dbReference type="Gene3D" id="3.50.50.60">
    <property type="entry name" value="FAD/NAD(P)-binding domain"/>
    <property type="match status" value="1"/>
</dbReference>
<dbReference type="RefSeq" id="WP_346057374.1">
    <property type="nucleotide sequence ID" value="NZ_BAAAOP010000003.1"/>
</dbReference>
<sequence length="412" mass="42842">MNDTACDVLVVGAGPSGSLVASELHRLGVEVVVLEQRADASPGSRAIGVHPPVLAALEAGGATERILAEAVRIPRGIAVAAGRTVGEVRFDRRPSRFPFVASVPQAVTEAAVAAYGPIPVRGVRVVGVHPTPEGVHVHALDADGASRTWFARTLIVAAGASGRRLLSGLFTGRSRAYPDRYLMTDLSAAPGQPEGTAVITLGACGVAESFPLPGGRRRLVARIASDPEHPNAERAAGDGERLAEAIATRMLAPALAAHVVEASRFSIRRVLLDRMVFAGSVIAIGDAAHEVSPIGGQGMNLGLLDAATLAPVLAQARRGPHRDRQRRTAPDGDGSHRAALARWELGRLASARTAARLAAFNTSLGRPWPRRLASVSAAALDAALRTPLAGLPERAYAMGFDRAARGAADRLP</sequence>
<feature type="domain" description="FAD-binding" evidence="3">
    <location>
        <begin position="6"/>
        <end position="320"/>
    </location>
</feature>
<evidence type="ECO:0000259" key="3">
    <source>
        <dbReference type="Pfam" id="PF01494"/>
    </source>
</evidence>
<dbReference type="InterPro" id="IPR002938">
    <property type="entry name" value="FAD-bd"/>
</dbReference>
<proteinExistence type="predicted"/>
<reference evidence="5" key="1">
    <citation type="journal article" date="2019" name="Int. J. Syst. Evol. Microbiol.">
        <title>The Global Catalogue of Microorganisms (GCM) 10K type strain sequencing project: providing services to taxonomists for standard genome sequencing and annotation.</title>
        <authorList>
            <consortium name="The Broad Institute Genomics Platform"/>
            <consortium name="The Broad Institute Genome Sequencing Center for Infectious Disease"/>
            <person name="Wu L."/>
            <person name="Ma J."/>
        </authorList>
    </citation>
    <scope>NUCLEOTIDE SEQUENCE [LARGE SCALE GENOMIC DNA]</scope>
    <source>
        <strain evidence="5">JCM 14919</strain>
    </source>
</reference>
<dbReference type="PANTHER" id="PTHR43476:SF3">
    <property type="entry name" value="FAD-BINDING MONOOXYGENASE"/>
    <property type="match status" value="1"/>
</dbReference>
<keyword evidence="1" id="KW-0560">Oxidoreductase</keyword>
<dbReference type="Gene3D" id="3.30.70.2450">
    <property type="match status" value="1"/>
</dbReference>
<name>A0ABP5MU76_9MICO</name>
<protein>
    <submittedName>
        <fullName evidence="4">NAD(P)/FAD-dependent oxidoreductase</fullName>
    </submittedName>
</protein>
<dbReference type="InterPro" id="IPR036188">
    <property type="entry name" value="FAD/NAD-bd_sf"/>
</dbReference>
<feature type="compositionally biased region" description="Basic and acidic residues" evidence="2">
    <location>
        <begin position="326"/>
        <end position="336"/>
    </location>
</feature>
<gene>
    <name evidence="4" type="ORF">GCM10009786_06680</name>
</gene>
<evidence type="ECO:0000256" key="2">
    <source>
        <dbReference type="SAM" id="MobiDB-lite"/>
    </source>
</evidence>
<dbReference type="PRINTS" id="PR00420">
    <property type="entry name" value="RNGMNOXGNASE"/>
</dbReference>
<comment type="caution">
    <text evidence="4">The sequence shown here is derived from an EMBL/GenBank/DDBJ whole genome shotgun (WGS) entry which is preliminary data.</text>
</comment>
<accession>A0ABP5MU76</accession>